<evidence type="ECO:0000313" key="1">
    <source>
        <dbReference type="EMBL" id="CUV23771.1"/>
    </source>
</evidence>
<name>A0A0S4VUR6_RALSL</name>
<dbReference type="EMBL" id="LN899822">
    <property type="protein sequence ID" value="CUV62875.1"/>
    <property type="molecule type" value="Genomic_DNA"/>
</dbReference>
<dbReference type="AlphaFoldDB" id="A0A0S4VUR6"/>
<proteinExistence type="predicted"/>
<evidence type="ECO:0000313" key="4">
    <source>
        <dbReference type="EMBL" id="CUV62875.1"/>
    </source>
</evidence>
<sequence>MRTNAPLVWKQPALLNRTRVCPLNWCPSLCAIVQIFHTDGVWSCSKTSTDVRCEPQPDNCAKHDLRLGSTMQDDLLSWSARWIASALFRRM</sequence>
<evidence type="ECO:0000313" key="3">
    <source>
        <dbReference type="EMBL" id="CUV38275.1"/>
    </source>
</evidence>
<dbReference type="EMBL" id="LN899826">
    <property type="protein sequence ID" value="CUV38275.1"/>
    <property type="molecule type" value="Genomic_DNA"/>
</dbReference>
<dbReference type="EMBL" id="LN899825">
    <property type="protein sequence ID" value="CUV34271.1"/>
    <property type="molecule type" value="Genomic_DNA"/>
</dbReference>
<accession>A0A0S4VUR6</accession>
<evidence type="ECO:0000313" key="2">
    <source>
        <dbReference type="EMBL" id="CUV34271.1"/>
    </source>
</evidence>
<protein>
    <submittedName>
        <fullName evidence="3">Uncharacterized protein</fullName>
    </submittedName>
</protein>
<dbReference type="EMBL" id="LN899823">
    <property type="protein sequence ID" value="CUV23771.1"/>
    <property type="molecule type" value="Genomic_DNA"/>
</dbReference>
<gene>
    <name evidence="4" type="ORF">RD1301_v1_2820013</name>
    <name evidence="1" type="ORF">RUN1744_v1_470011</name>
    <name evidence="2" type="ORF">TD1301_v1_850028</name>
    <name evidence="3" type="ORF">TF3108_v1_100029</name>
</gene>
<organism evidence="3">
    <name type="scientific">Ralstonia solanacearum</name>
    <name type="common">Pseudomonas solanacearum</name>
    <dbReference type="NCBI Taxonomy" id="305"/>
    <lineage>
        <taxon>Bacteria</taxon>
        <taxon>Pseudomonadati</taxon>
        <taxon>Pseudomonadota</taxon>
        <taxon>Betaproteobacteria</taxon>
        <taxon>Burkholderiales</taxon>
        <taxon>Burkholderiaceae</taxon>
        <taxon>Ralstonia</taxon>
        <taxon>Ralstonia solanacearum species complex</taxon>
    </lineage>
</organism>
<reference evidence="3" key="1">
    <citation type="submission" date="2015-10" db="EMBL/GenBank/DDBJ databases">
        <authorList>
            <person name="Gilbert D.G."/>
        </authorList>
    </citation>
    <scope>NUCLEOTIDE SEQUENCE</scope>
    <source>
        <strain evidence="3">Phyl III-seqv23</strain>
    </source>
</reference>